<keyword evidence="1" id="KW-0472">Membrane</keyword>
<comment type="caution">
    <text evidence="3">The sequence shown here is derived from an EMBL/GenBank/DDBJ whole genome shotgun (WGS) entry which is preliminary data.</text>
</comment>
<dbReference type="Proteomes" id="UP000619260">
    <property type="component" value="Unassembled WGS sequence"/>
</dbReference>
<dbReference type="RefSeq" id="WP_203901815.1">
    <property type="nucleotide sequence ID" value="NZ_BOPF01000020.1"/>
</dbReference>
<evidence type="ECO:0000313" key="4">
    <source>
        <dbReference type="Proteomes" id="UP000619260"/>
    </source>
</evidence>
<reference evidence="3" key="1">
    <citation type="submission" date="2021-01" db="EMBL/GenBank/DDBJ databases">
        <title>Whole genome shotgun sequence of Virgisporangium aliadipatigenens NBRC 105644.</title>
        <authorList>
            <person name="Komaki H."/>
            <person name="Tamura T."/>
        </authorList>
    </citation>
    <scope>NUCLEOTIDE SEQUENCE</scope>
    <source>
        <strain evidence="3">NBRC 105644</strain>
    </source>
</reference>
<evidence type="ECO:0000259" key="2">
    <source>
        <dbReference type="Pfam" id="PF19993"/>
    </source>
</evidence>
<keyword evidence="1" id="KW-0812">Transmembrane</keyword>
<gene>
    <name evidence="3" type="ORF">Val02_52090</name>
</gene>
<protein>
    <recommendedName>
        <fullName evidence="2">Double-GTPase 2 domain-containing protein</fullName>
    </recommendedName>
</protein>
<accession>A0A8J3YRA2</accession>
<feature type="transmembrane region" description="Helical" evidence="1">
    <location>
        <begin position="129"/>
        <end position="150"/>
    </location>
</feature>
<evidence type="ECO:0000313" key="3">
    <source>
        <dbReference type="EMBL" id="GIJ48323.1"/>
    </source>
</evidence>
<feature type="transmembrane region" description="Helical" evidence="1">
    <location>
        <begin position="7"/>
        <end position="28"/>
    </location>
</feature>
<evidence type="ECO:0000256" key="1">
    <source>
        <dbReference type="SAM" id="Phobius"/>
    </source>
</evidence>
<keyword evidence="4" id="KW-1185">Reference proteome</keyword>
<dbReference type="AlphaFoldDB" id="A0A8J3YRA2"/>
<sequence>MAYIFGAIAALVAICVYLYVSALALVYVSTPLSLIGAGLGLTAGLLAALVVVCVMLAGQSPVRAVRTPVQAAAKQLPRQRRDRFVRRDLAWPQYFVAQVGLDARTAASRLTSMVSATWDGATSNLGQPWLWVFGWPLLLPAGVAMVAFTAGVAAGAAFAAAVTAVVTVVAWTAGLLVAGLLRAADRTWQTVFRAGGTCPRCYEFSRIPAYRCPGAHGGSDRLGGKDLHRDVRPGRLGVLWRRCGCGRRLPTTVLRAAFAMQACCPRCTEPLPRGAAVDTDVRVPVFGAASAGKTHFLMASLVPLVRADGRGGVRVALADEHSERVFREYSNVVDAGGQAPKTNPGAPPVAVTVQLFRGRRRAMVHVFDAAGEALADSRQNADLVYLDSSRTLVFVLDPFSVPEVRDRYGGSYGELFARANPATEEPQFSYDVTVQRLRAHTVDTKRQRLAFVVTKGDLMAELPSGASPADSPAGVREWLVEHGLDNLVFTAERDFGEVRFYAVSAKPHAELPSPEEPFRWLLSTDRVPLPPTGLGTVRR</sequence>
<feature type="transmembrane region" description="Helical" evidence="1">
    <location>
        <begin position="34"/>
        <end position="57"/>
    </location>
</feature>
<name>A0A8J3YRA2_9ACTN</name>
<dbReference type="Pfam" id="PF19993">
    <property type="entry name" value="DO-GTPase2"/>
    <property type="match status" value="1"/>
</dbReference>
<feature type="domain" description="Double-GTPase 2" evidence="2">
    <location>
        <begin position="283"/>
        <end position="504"/>
    </location>
</feature>
<dbReference type="InterPro" id="IPR045528">
    <property type="entry name" value="DO-GTPase2"/>
</dbReference>
<proteinExistence type="predicted"/>
<organism evidence="3 4">
    <name type="scientific">Virgisporangium aliadipatigenens</name>
    <dbReference type="NCBI Taxonomy" id="741659"/>
    <lineage>
        <taxon>Bacteria</taxon>
        <taxon>Bacillati</taxon>
        <taxon>Actinomycetota</taxon>
        <taxon>Actinomycetes</taxon>
        <taxon>Micromonosporales</taxon>
        <taxon>Micromonosporaceae</taxon>
        <taxon>Virgisporangium</taxon>
    </lineage>
</organism>
<dbReference type="EMBL" id="BOPF01000020">
    <property type="protein sequence ID" value="GIJ48323.1"/>
    <property type="molecule type" value="Genomic_DNA"/>
</dbReference>
<keyword evidence="1" id="KW-1133">Transmembrane helix</keyword>
<feature type="transmembrane region" description="Helical" evidence="1">
    <location>
        <begin position="156"/>
        <end position="181"/>
    </location>
</feature>